<keyword evidence="2" id="KW-0812">Transmembrane</keyword>
<proteinExistence type="predicted"/>
<reference evidence="3 4" key="1">
    <citation type="submission" date="2018-11" db="EMBL/GenBank/DDBJ databases">
        <title>Rhizobium chutanense sp. nov., isolated from root nodules of Phaseolus vulgaris in China.</title>
        <authorList>
            <person name="Huo Y."/>
        </authorList>
    </citation>
    <scope>NUCLEOTIDE SEQUENCE [LARGE SCALE GENOMIC DNA]</scope>
    <source>
        <strain evidence="3 4">C16</strain>
    </source>
</reference>
<keyword evidence="2" id="KW-0472">Membrane</keyword>
<keyword evidence="2" id="KW-1133">Transmembrane helix</keyword>
<comment type="caution">
    <text evidence="3">The sequence shown here is derived from an EMBL/GenBank/DDBJ whole genome shotgun (WGS) entry which is preliminary data.</text>
</comment>
<evidence type="ECO:0000256" key="2">
    <source>
        <dbReference type="SAM" id="Phobius"/>
    </source>
</evidence>
<evidence type="ECO:0000313" key="4">
    <source>
        <dbReference type="Proteomes" id="UP000278081"/>
    </source>
</evidence>
<feature type="transmembrane region" description="Helical" evidence="2">
    <location>
        <begin position="42"/>
        <end position="61"/>
    </location>
</feature>
<feature type="transmembrane region" description="Helical" evidence="2">
    <location>
        <begin position="12"/>
        <end position="30"/>
    </location>
</feature>
<name>A0A3S0Q0V7_9HYPH</name>
<protein>
    <submittedName>
        <fullName evidence="3">Uncharacterized protein</fullName>
    </submittedName>
</protein>
<dbReference type="EMBL" id="RJTJ01000039">
    <property type="protein sequence ID" value="RUL97759.1"/>
    <property type="molecule type" value="Genomic_DNA"/>
</dbReference>
<dbReference type="AlphaFoldDB" id="A0A3S0Q0V7"/>
<gene>
    <name evidence="3" type="ORF">EFR84_30120</name>
</gene>
<evidence type="ECO:0000256" key="1">
    <source>
        <dbReference type="SAM" id="MobiDB-lite"/>
    </source>
</evidence>
<accession>A0A3S0Q0V7</accession>
<evidence type="ECO:0000313" key="3">
    <source>
        <dbReference type="EMBL" id="RUL97759.1"/>
    </source>
</evidence>
<organism evidence="3 4">
    <name type="scientific">Rhizobium chutanense</name>
    <dbReference type="NCBI Taxonomy" id="2035448"/>
    <lineage>
        <taxon>Bacteria</taxon>
        <taxon>Pseudomonadati</taxon>
        <taxon>Pseudomonadota</taxon>
        <taxon>Alphaproteobacteria</taxon>
        <taxon>Hyphomicrobiales</taxon>
        <taxon>Rhizobiaceae</taxon>
        <taxon>Rhizobium/Agrobacterium group</taxon>
        <taxon>Rhizobium</taxon>
    </lineage>
</organism>
<feature type="region of interest" description="Disordered" evidence="1">
    <location>
        <begin position="69"/>
        <end position="91"/>
    </location>
</feature>
<sequence>MDKKLVSVPWIWKAGAFAAACVAIPLLGRINWEAFVLEHQTIVTGVLTVIAALGMIVQIRVSDHRNDKRPEGFMLRTPTAQTRRRDDEEEY</sequence>
<dbReference type="Proteomes" id="UP000278081">
    <property type="component" value="Unassembled WGS sequence"/>
</dbReference>